<proteinExistence type="evidence at transcript level"/>
<dbReference type="PANTHER" id="PTHR21569">
    <property type="entry name" value="RIBOSOMAL PROTEIN S9"/>
    <property type="match status" value="1"/>
</dbReference>
<dbReference type="GO" id="GO:0006412">
    <property type="term" value="P:translation"/>
    <property type="evidence" value="ECO:0007669"/>
    <property type="project" value="InterPro"/>
</dbReference>
<evidence type="ECO:0000256" key="4">
    <source>
        <dbReference type="RuleBase" id="RU003815"/>
    </source>
</evidence>
<name>A9NP47_PICSI</name>
<comment type="similarity">
    <text evidence="1 4">Belongs to the universal ribosomal protein uS9 family.</text>
</comment>
<dbReference type="InterPro" id="IPR000754">
    <property type="entry name" value="Ribosomal_uS9"/>
</dbReference>
<dbReference type="SUPFAM" id="SSF54211">
    <property type="entry name" value="Ribosomal protein S5 domain 2-like"/>
    <property type="match status" value="1"/>
</dbReference>
<dbReference type="PROSITE" id="PS00360">
    <property type="entry name" value="RIBOSOMAL_S9"/>
    <property type="match status" value="1"/>
</dbReference>
<keyword evidence="3 4" id="KW-0687">Ribonucleoprotein</keyword>
<dbReference type="GO" id="GO:0003735">
    <property type="term" value="F:structural constituent of ribosome"/>
    <property type="evidence" value="ECO:0007669"/>
    <property type="project" value="InterPro"/>
</dbReference>
<evidence type="ECO:0000256" key="2">
    <source>
        <dbReference type="ARBA" id="ARBA00022980"/>
    </source>
</evidence>
<keyword evidence="2 4" id="KW-0689">Ribosomal protein</keyword>
<dbReference type="Gene3D" id="3.30.230.10">
    <property type="match status" value="1"/>
</dbReference>
<dbReference type="EMBL" id="EF083057">
    <property type="protein sequence ID" value="ABK22408.1"/>
    <property type="molecule type" value="mRNA"/>
</dbReference>
<dbReference type="InterPro" id="IPR020574">
    <property type="entry name" value="Ribosomal_uS9_CS"/>
</dbReference>
<dbReference type="InterPro" id="IPR014721">
    <property type="entry name" value="Ribsml_uS5_D2-typ_fold_subgr"/>
</dbReference>
<reference evidence="5" key="1">
    <citation type="journal article" date="2008" name="BMC Genomics">
        <title>A conifer genomics resource of 200,000 spruce (Picea spp.) ESTs and 6,464 high-quality, sequence-finished full-length cDNAs for Sitka spruce (Picea sitchensis).</title>
        <authorList>
            <person name="Ralph S.G."/>
            <person name="Chun H.J."/>
            <person name="Kolosova N."/>
            <person name="Cooper D."/>
            <person name="Oddy C."/>
            <person name="Ritland C.E."/>
            <person name="Kirkpatrick R."/>
            <person name="Moore R."/>
            <person name="Barber S."/>
            <person name="Holt R.A."/>
            <person name="Jones S.J."/>
            <person name="Marra M.A."/>
            <person name="Douglas C.J."/>
            <person name="Ritland K."/>
            <person name="Bohlmann J."/>
        </authorList>
    </citation>
    <scope>NUCLEOTIDE SEQUENCE</scope>
    <source>
        <tissue evidence="5">Green portion of the leader tissue</tissue>
    </source>
</reference>
<evidence type="ECO:0000256" key="1">
    <source>
        <dbReference type="ARBA" id="ARBA00005251"/>
    </source>
</evidence>
<dbReference type="PANTHER" id="PTHR21569:SF16">
    <property type="entry name" value="RIBOSOMAL PROTEIN S16"/>
    <property type="match status" value="1"/>
</dbReference>
<protein>
    <recommendedName>
        <fullName evidence="6">Ribosomal protein S9</fullName>
    </recommendedName>
</protein>
<evidence type="ECO:0008006" key="6">
    <source>
        <dbReference type="Google" id="ProtNLM"/>
    </source>
</evidence>
<dbReference type="AlphaFoldDB" id="A9NP47"/>
<sequence>MAAVDSVQCFGRKKTAVAVTYCKRGRGLIKINGCPIELIEPEILRYKAFEPILLLGRQRFAGVDMRIRVKGGGHTSQIYAIRQSIAKALVASTKSTWTSSQRRRSNIFSSGTTGPCSWPIPGAASPRSLEVAVPVLVSRSPTVEKLALVFF</sequence>
<organism evidence="5">
    <name type="scientific">Picea sitchensis</name>
    <name type="common">Sitka spruce</name>
    <name type="synonym">Pinus sitchensis</name>
    <dbReference type="NCBI Taxonomy" id="3332"/>
    <lineage>
        <taxon>Eukaryota</taxon>
        <taxon>Viridiplantae</taxon>
        <taxon>Streptophyta</taxon>
        <taxon>Embryophyta</taxon>
        <taxon>Tracheophyta</taxon>
        <taxon>Spermatophyta</taxon>
        <taxon>Pinopsida</taxon>
        <taxon>Pinidae</taxon>
        <taxon>Conifers I</taxon>
        <taxon>Pinales</taxon>
        <taxon>Pinaceae</taxon>
        <taxon>Picea</taxon>
    </lineage>
</organism>
<evidence type="ECO:0000256" key="3">
    <source>
        <dbReference type="ARBA" id="ARBA00023274"/>
    </source>
</evidence>
<dbReference type="Pfam" id="PF00380">
    <property type="entry name" value="Ribosomal_S9"/>
    <property type="match status" value="1"/>
</dbReference>
<dbReference type="GO" id="GO:0000462">
    <property type="term" value="P:maturation of SSU-rRNA from tricistronic rRNA transcript (SSU-rRNA, 5.8S rRNA, LSU-rRNA)"/>
    <property type="evidence" value="ECO:0007669"/>
    <property type="project" value="TreeGrafter"/>
</dbReference>
<evidence type="ECO:0000313" key="5">
    <source>
        <dbReference type="EMBL" id="ABK22408.1"/>
    </source>
</evidence>
<dbReference type="GO" id="GO:0022627">
    <property type="term" value="C:cytosolic small ribosomal subunit"/>
    <property type="evidence" value="ECO:0007669"/>
    <property type="project" value="TreeGrafter"/>
</dbReference>
<dbReference type="GO" id="GO:0003723">
    <property type="term" value="F:RNA binding"/>
    <property type="evidence" value="ECO:0007669"/>
    <property type="project" value="TreeGrafter"/>
</dbReference>
<accession>A9NP47</accession>
<dbReference type="InterPro" id="IPR020568">
    <property type="entry name" value="Ribosomal_Su5_D2-typ_SF"/>
</dbReference>